<gene>
    <name evidence="2" type="ORF">UFOPK1537_00192</name>
</gene>
<reference evidence="2" key="1">
    <citation type="submission" date="2020-05" db="EMBL/GenBank/DDBJ databases">
        <authorList>
            <person name="Chiriac C."/>
            <person name="Salcher M."/>
            <person name="Ghai R."/>
            <person name="Kavagutti S V."/>
        </authorList>
    </citation>
    <scope>NUCLEOTIDE SEQUENCE</scope>
</reference>
<evidence type="ECO:0000256" key="1">
    <source>
        <dbReference type="SAM" id="MobiDB-lite"/>
    </source>
</evidence>
<dbReference type="EMBL" id="CAEZSX010000015">
    <property type="protein sequence ID" value="CAB4549227.1"/>
    <property type="molecule type" value="Genomic_DNA"/>
</dbReference>
<feature type="region of interest" description="Disordered" evidence="1">
    <location>
        <begin position="1"/>
        <end position="23"/>
    </location>
</feature>
<proteinExistence type="predicted"/>
<organism evidence="2">
    <name type="scientific">freshwater metagenome</name>
    <dbReference type="NCBI Taxonomy" id="449393"/>
    <lineage>
        <taxon>unclassified sequences</taxon>
        <taxon>metagenomes</taxon>
        <taxon>ecological metagenomes</taxon>
    </lineage>
</organism>
<sequence>MSVSKSLVGSSRIKRLGSPNNKRSSCSLLFCPPDKSETGVCNCKLVKPSCSISCEMPTSFLFTVNVFFSRAISSKILWSPNSSSSKTSWLRIAGTTVFPSFTLPEVGCSCPRINRSSVVFPAPFGPTSPIRSPGPKRRVTLSKICCESIS</sequence>
<protein>
    <submittedName>
        <fullName evidence="2">Unannotated protein</fullName>
    </submittedName>
</protein>
<accession>A0A6J6CDB9</accession>
<name>A0A6J6CDB9_9ZZZZ</name>
<dbReference type="AlphaFoldDB" id="A0A6J6CDB9"/>
<evidence type="ECO:0000313" key="2">
    <source>
        <dbReference type="EMBL" id="CAB4549227.1"/>
    </source>
</evidence>